<dbReference type="PANTHER" id="PTHR31087:SF161">
    <property type="entry name" value="TUBBY C 2 FAMILY PROTEIN"/>
    <property type="match status" value="1"/>
</dbReference>
<protein>
    <recommendedName>
        <fullName evidence="4">DUF567-domain-containing protein</fullName>
    </recommendedName>
</protein>
<dbReference type="Pfam" id="PF04525">
    <property type="entry name" value="LOR"/>
    <property type="match status" value="1"/>
</dbReference>
<dbReference type="Proteomes" id="UP000193920">
    <property type="component" value="Unassembled WGS sequence"/>
</dbReference>
<dbReference type="STRING" id="1754190.A0A1Y2AHL7"/>
<dbReference type="InterPro" id="IPR038595">
    <property type="entry name" value="LOR_sf"/>
</dbReference>
<name>A0A1Y2AHL7_9FUNG</name>
<keyword evidence="3" id="KW-1185">Reference proteome</keyword>
<dbReference type="AlphaFoldDB" id="A0A1Y2AHL7"/>
<evidence type="ECO:0000313" key="3">
    <source>
        <dbReference type="Proteomes" id="UP000193920"/>
    </source>
</evidence>
<sequence>MGLFSSVKKDEKIVTPKDKIVAVDDRFVLKENTVLMLKEKIISLTGDDFSIKDVNGVCYFKCKGKAITMRGKKEFYDANGKLLFSLKNKLLAVKKTIKVYEGDSDSKTLAVVKPKSALFLKNCEAEFFNKTTGKTDKFNMKCDVIGFRCHVYHGSDLICKIHKKFDGKLAFTGQNNYYVEIAPNVDIALMLAIGICYDEIRNDFNRKGQ</sequence>
<dbReference type="EMBL" id="MCOG01000253">
    <property type="protein sequence ID" value="ORY22098.1"/>
    <property type="molecule type" value="Genomic_DNA"/>
</dbReference>
<proteinExistence type="inferred from homology"/>
<accession>A0A1Y2AHL7</accession>
<dbReference type="SUPFAM" id="SSF54518">
    <property type="entry name" value="Tubby C-terminal domain-like"/>
    <property type="match status" value="1"/>
</dbReference>
<evidence type="ECO:0000313" key="2">
    <source>
        <dbReference type="EMBL" id="ORY22098.1"/>
    </source>
</evidence>
<dbReference type="PANTHER" id="PTHR31087">
    <property type="match status" value="1"/>
</dbReference>
<dbReference type="OrthoDB" id="97518at2759"/>
<gene>
    <name evidence="2" type="ORF">LY90DRAFT_707256</name>
</gene>
<evidence type="ECO:0000256" key="1">
    <source>
        <dbReference type="ARBA" id="ARBA00005437"/>
    </source>
</evidence>
<comment type="caution">
    <text evidence="2">The sequence shown here is derived from an EMBL/GenBank/DDBJ whole genome shotgun (WGS) entry which is preliminary data.</text>
</comment>
<dbReference type="InterPro" id="IPR025659">
    <property type="entry name" value="Tubby-like_C"/>
</dbReference>
<dbReference type="InterPro" id="IPR007612">
    <property type="entry name" value="LOR"/>
</dbReference>
<dbReference type="Gene3D" id="2.40.160.200">
    <property type="entry name" value="LURP1-related"/>
    <property type="match status" value="1"/>
</dbReference>
<reference evidence="2 3" key="1">
    <citation type="submission" date="2016-08" db="EMBL/GenBank/DDBJ databases">
        <title>A Parts List for Fungal Cellulosomes Revealed by Comparative Genomics.</title>
        <authorList>
            <consortium name="DOE Joint Genome Institute"/>
            <person name="Haitjema C.H."/>
            <person name="Gilmore S.P."/>
            <person name="Henske J.K."/>
            <person name="Solomon K.V."/>
            <person name="De Groot R."/>
            <person name="Kuo A."/>
            <person name="Mondo S.J."/>
            <person name="Salamov A.A."/>
            <person name="Labutti K."/>
            <person name="Zhao Z."/>
            <person name="Chiniquy J."/>
            <person name="Barry K."/>
            <person name="Brewer H.M."/>
            <person name="Purvine S.O."/>
            <person name="Wright A.T."/>
            <person name="Boxma B."/>
            <person name="Van Alen T."/>
            <person name="Hackstein J.H."/>
            <person name="Baker S.E."/>
            <person name="Grigoriev I.V."/>
            <person name="O'Malley M.A."/>
        </authorList>
    </citation>
    <scope>NUCLEOTIDE SEQUENCE [LARGE SCALE GENOMIC DNA]</scope>
    <source>
        <strain evidence="2 3">G1</strain>
    </source>
</reference>
<evidence type="ECO:0008006" key="4">
    <source>
        <dbReference type="Google" id="ProtNLM"/>
    </source>
</evidence>
<comment type="similarity">
    <text evidence="1">Belongs to the LOR family.</text>
</comment>
<organism evidence="2 3">
    <name type="scientific">Neocallimastix californiae</name>
    <dbReference type="NCBI Taxonomy" id="1754190"/>
    <lineage>
        <taxon>Eukaryota</taxon>
        <taxon>Fungi</taxon>
        <taxon>Fungi incertae sedis</taxon>
        <taxon>Chytridiomycota</taxon>
        <taxon>Chytridiomycota incertae sedis</taxon>
        <taxon>Neocallimastigomycetes</taxon>
        <taxon>Neocallimastigales</taxon>
        <taxon>Neocallimastigaceae</taxon>
        <taxon>Neocallimastix</taxon>
    </lineage>
</organism>